<proteinExistence type="predicted"/>
<feature type="compositionally biased region" description="Basic and acidic residues" evidence="2">
    <location>
        <begin position="456"/>
        <end position="479"/>
    </location>
</feature>
<sequence>MRERGRERNRDSSYRLHARSGRAALSREYAGSQGRSRQRRSVNTGYRKVSRSKKFNHDWGYNKGLYKQATTFFFSNIPNDWNYNDMWTTFDRYGRLISIYSPQRRSQSGRRFGFLKYIEVRNVRDLEEKLDQIWVAGRKIWVNIAKYTEEKIVAKKKSLHSNPSIVVEGKSYADAVKGQEEMKYGKTGSQLKQIRPETVYGKKGSIPKNSKIEQRKIWRVKNRGTEWRGLEYNVKEEDYEWLQGCYVGIAHSVEMVPNIQEKFYIEGYFSCRLRAMGGKMVLMDCEDKEELKDLVQGAADWFGQWFSEVKPWSPLMVAKERFVWIRCQGTPLQAWGPAFFESMAVPWGKFICLDDSTSQKRRFDIARFLISTQIMDLISVKRQITVNGEVYCLKFTEEEMTNSLFSLRYDFLPSFKRTNWERAGEEEKAVDDTVGHSTNDRRHAVSSANEEEFELEERGAEARQFEKAEGSPQCRLKEWETEEEVADSIDEGTVNEVQDGLDEKGREKEASTNNQTSSDPIQASRDELRVEQAAQTKGKMGHKQNVVKGLVERQWACNKMGTIEWRGPIPLNKKAKKKGSIINMKALEDVRRTHSRSLRADKGIEDSSGMERSNKVGDSAQRVCEDEGMQLQISKQAHEVGISAQVEHVKEEVQLQILKKKGSKGAKEVISIEKEGDPVQLEHKHEEAQLQIQKQKGLKGAEAGFFEEPEGIPVQVLVNKNRKKRTKSCRSVYLKAQLSGVMIRNNKGRGRSKESKPGKVGFPEFLSNGRDSVAGDSVGDSGIENCNRILKEEQSRKTAEDLWNFAKRIGVVAEDEVGVIRDLEEMEKRAEKKKKRKAPREGTSIRRILEGTNFIGVEGVWGVEQFPTSIINVYSPCQLGKKRILWEELKALVVGRGGNWCIMGDFNAVRKVGERGGSREISAEMREFDSFIRDVELVDLPLVGRKFTWVQASGQSMSRIDKFLLSEGWLTKWGDAKQWGLNRIVSDHCPILLKQQVVDWGPKPFKFFDSWIEQEGCRELIKETWSKADIQGWAGYRIKEKLKMTKEALRKWSKEFVPEIDHKINNATTEIA</sequence>
<dbReference type="InterPro" id="IPR012677">
    <property type="entry name" value="Nucleotide-bd_a/b_plait_sf"/>
</dbReference>
<organism evidence="4 5">
    <name type="scientific">Rubroshorea leprosula</name>
    <dbReference type="NCBI Taxonomy" id="152421"/>
    <lineage>
        <taxon>Eukaryota</taxon>
        <taxon>Viridiplantae</taxon>
        <taxon>Streptophyta</taxon>
        <taxon>Embryophyta</taxon>
        <taxon>Tracheophyta</taxon>
        <taxon>Spermatophyta</taxon>
        <taxon>Magnoliopsida</taxon>
        <taxon>eudicotyledons</taxon>
        <taxon>Gunneridae</taxon>
        <taxon>Pentapetalae</taxon>
        <taxon>rosids</taxon>
        <taxon>malvids</taxon>
        <taxon>Malvales</taxon>
        <taxon>Dipterocarpaceae</taxon>
        <taxon>Rubroshorea</taxon>
    </lineage>
</organism>
<dbReference type="PANTHER" id="PTHR33710:SF64">
    <property type="entry name" value="ENDONUCLEASE_EXONUCLEASE_PHOSPHATASE DOMAIN-CONTAINING PROTEIN"/>
    <property type="match status" value="1"/>
</dbReference>
<evidence type="ECO:0000259" key="3">
    <source>
        <dbReference type="PROSITE" id="PS50102"/>
    </source>
</evidence>
<feature type="compositionally biased region" description="Basic and acidic residues" evidence="2">
    <location>
        <begin position="501"/>
        <end position="510"/>
    </location>
</feature>
<dbReference type="Proteomes" id="UP001054252">
    <property type="component" value="Unassembled WGS sequence"/>
</dbReference>
<name>A0AAV5L4S4_9ROSI</name>
<keyword evidence="5" id="KW-1185">Reference proteome</keyword>
<feature type="compositionally biased region" description="Acidic residues" evidence="2">
    <location>
        <begin position="480"/>
        <end position="490"/>
    </location>
</feature>
<dbReference type="SUPFAM" id="SSF56219">
    <property type="entry name" value="DNase I-like"/>
    <property type="match status" value="1"/>
</dbReference>
<comment type="caution">
    <text evidence="4">The sequence shown here is derived from an EMBL/GenBank/DDBJ whole genome shotgun (WGS) entry which is preliminary data.</text>
</comment>
<evidence type="ECO:0000256" key="1">
    <source>
        <dbReference type="PROSITE-ProRule" id="PRU00176"/>
    </source>
</evidence>
<feature type="region of interest" description="Disordered" evidence="2">
    <location>
        <begin position="746"/>
        <end position="766"/>
    </location>
</feature>
<dbReference type="SUPFAM" id="SSF54928">
    <property type="entry name" value="RNA-binding domain, RBD"/>
    <property type="match status" value="1"/>
</dbReference>
<evidence type="ECO:0000313" key="5">
    <source>
        <dbReference type="Proteomes" id="UP001054252"/>
    </source>
</evidence>
<feature type="compositionally biased region" description="Basic and acidic residues" evidence="2">
    <location>
        <begin position="422"/>
        <end position="443"/>
    </location>
</feature>
<gene>
    <name evidence="4" type="ORF">SLEP1_g40880</name>
</gene>
<dbReference type="SMART" id="SM00360">
    <property type="entry name" value="RRM"/>
    <property type="match status" value="1"/>
</dbReference>
<feature type="domain" description="RRM" evidence="3">
    <location>
        <begin position="70"/>
        <end position="147"/>
    </location>
</feature>
<evidence type="ECO:0000256" key="2">
    <source>
        <dbReference type="SAM" id="MobiDB-lite"/>
    </source>
</evidence>
<feature type="region of interest" description="Disordered" evidence="2">
    <location>
        <begin position="422"/>
        <end position="526"/>
    </location>
</feature>
<feature type="compositionally biased region" description="Polar residues" evidence="2">
    <location>
        <begin position="511"/>
        <end position="521"/>
    </location>
</feature>
<accession>A0AAV5L4S4</accession>
<dbReference type="InterPro" id="IPR000504">
    <property type="entry name" value="RRM_dom"/>
</dbReference>
<dbReference type="PANTHER" id="PTHR33710">
    <property type="entry name" value="BNAC02G09200D PROTEIN"/>
    <property type="match status" value="1"/>
</dbReference>
<dbReference type="PROSITE" id="PS50102">
    <property type="entry name" value="RRM"/>
    <property type="match status" value="1"/>
</dbReference>
<dbReference type="InterPro" id="IPR036691">
    <property type="entry name" value="Endo/exonu/phosph_ase_sf"/>
</dbReference>
<keyword evidence="1" id="KW-0694">RNA-binding</keyword>
<dbReference type="GO" id="GO:0003723">
    <property type="term" value="F:RNA binding"/>
    <property type="evidence" value="ECO:0007669"/>
    <property type="project" value="UniProtKB-UniRule"/>
</dbReference>
<feature type="compositionally biased region" description="Basic and acidic residues" evidence="2">
    <location>
        <begin position="1"/>
        <end position="14"/>
    </location>
</feature>
<reference evidence="4 5" key="1">
    <citation type="journal article" date="2021" name="Commun. Biol.">
        <title>The genome of Shorea leprosula (Dipterocarpaceae) highlights the ecological relevance of drought in aseasonal tropical rainforests.</title>
        <authorList>
            <person name="Ng K.K.S."/>
            <person name="Kobayashi M.J."/>
            <person name="Fawcett J.A."/>
            <person name="Hatakeyama M."/>
            <person name="Paape T."/>
            <person name="Ng C.H."/>
            <person name="Ang C.C."/>
            <person name="Tnah L.H."/>
            <person name="Lee C.T."/>
            <person name="Nishiyama T."/>
            <person name="Sese J."/>
            <person name="O'Brien M.J."/>
            <person name="Copetti D."/>
            <person name="Mohd Noor M.I."/>
            <person name="Ong R.C."/>
            <person name="Putra M."/>
            <person name="Sireger I.Z."/>
            <person name="Indrioko S."/>
            <person name="Kosugi Y."/>
            <person name="Izuno A."/>
            <person name="Isagi Y."/>
            <person name="Lee S.L."/>
            <person name="Shimizu K.K."/>
        </authorList>
    </citation>
    <scope>NUCLEOTIDE SEQUENCE [LARGE SCALE GENOMIC DNA]</scope>
    <source>
        <strain evidence="4">214</strain>
    </source>
</reference>
<dbReference type="EMBL" id="BPVZ01000094">
    <property type="protein sequence ID" value="GKV32263.1"/>
    <property type="molecule type" value="Genomic_DNA"/>
</dbReference>
<dbReference type="InterPro" id="IPR035979">
    <property type="entry name" value="RBD_domain_sf"/>
</dbReference>
<dbReference type="GO" id="GO:0003824">
    <property type="term" value="F:catalytic activity"/>
    <property type="evidence" value="ECO:0007669"/>
    <property type="project" value="InterPro"/>
</dbReference>
<dbReference type="AlphaFoldDB" id="A0AAV5L4S4"/>
<protein>
    <recommendedName>
        <fullName evidence="3">RRM domain-containing protein</fullName>
    </recommendedName>
</protein>
<feature type="region of interest" description="Disordered" evidence="2">
    <location>
        <begin position="1"/>
        <end position="47"/>
    </location>
</feature>
<dbReference type="Gene3D" id="3.60.10.10">
    <property type="entry name" value="Endonuclease/exonuclease/phosphatase"/>
    <property type="match status" value="1"/>
</dbReference>
<evidence type="ECO:0000313" key="4">
    <source>
        <dbReference type="EMBL" id="GKV32263.1"/>
    </source>
</evidence>
<dbReference type="Gene3D" id="3.30.70.330">
    <property type="match status" value="1"/>
</dbReference>